<gene>
    <name evidence="2" type="ORF">DAPPUDRAFT_275055</name>
</gene>
<evidence type="ECO:0000313" key="3">
    <source>
        <dbReference type="Proteomes" id="UP000000305"/>
    </source>
</evidence>
<protein>
    <submittedName>
        <fullName evidence="2">Uncharacterized protein</fullName>
    </submittedName>
</protein>
<accession>E9I530</accession>
<keyword evidence="1" id="KW-0732">Signal</keyword>
<feature type="signal peptide" evidence="1">
    <location>
        <begin position="1"/>
        <end position="31"/>
    </location>
</feature>
<sequence length="229" mass="26145">MCYQAGMGRELSGWLFMASFIIGFFCSAASASEKDKLMTWIHENSDMFVMLKHWNDLPLISTAWKRLKMTPQVQEDRKNFVKSVETFLEILGDDLQIKRPNVSSNDDNQTLVNGTFEVASSPQIPSGIDFKDNTGALVNATLVMESSKKEVEPTTSSSASQFSKDDKTLIIQTETSSNPCSCNDSLQFDSKSFLRDYEEEKRWMRSQLIPLNYLFDKLRVIEDRFTNLQ</sequence>
<name>E9I530_DAPPU</name>
<keyword evidence="3" id="KW-1185">Reference proteome</keyword>
<organism evidence="2 3">
    <name type="scientific">Daphnia pulex</name>
    <name type="common">Water flea</name>
    <dbReference type="NCBI Taxonomy" id="6669"/>
    <lineage>
        <taxon>Eukaryota</taxon>
        <taxon>Metazoa</taxon>
        <taxon>Ecdysozoa</taxon>
        <taxon>Arthropoda</taxon>
        <taxon>Crustacea</taxon>
        <taxon>Branchiopoda</taxon>
        <taxon>Diplostraca</taxon>
        <taxon>Cladocera</taxon>
        <taxon>Anomopoda</taxon>
        <taxon>Daphniidae</taxon>
        <taxon>Daphnia</taxon>
    </lineage>
</organism>
<reference evidence="2 3" key="1">
    <citation type="journal article" date="2011" name="Science">
        <title>The ecoresponsive genome of Daphnia pulex.</title>
        <authorList>
            <person name="Colbourne J.K."/>
            <person name="Pfrender M.E."/>
            <person name="Gilbert D."/>
            <person name="Thomas W.K."/>
            <person name="Tucker A."/>
            <person name="Oakley T.H."/>
            <person name="Tokishita S."/>
            <person name="Aerts A."/>
            <person name="Arnold G.J."/>
            <person name="Basu M.K."/>
            <person name="Bauer D.J."/>
            <person name="Caceres C.E."/>
            <person name="Carmel L."/>
            <person name="Casola C."/>
            <person name="Choi J.H."/>
            <person name="Detter J.C."/>
            <person name="Dong Q."/>
            <person name="Dusheyko S."/>
            <person name="Eads B.D."/>
            <person name="Frohlich T."/>
            <person name="Geiler-Samerotte K.A."/>
            <person name="Gerlach D."/>
            <person name="Hatcher P."/>
            <person name="Jogdeo S."/>
            <person name="Krijgsveld J."/>
            <person name="Kriventseva E.V."/>
            <person name="Kultz D."/>
            <person name="Laforsch C."/>
            <person name="Lindquist E."/>
            <person name="Lopez J."/>
            <person name="Manak J.R."/>
            <person name="Muller J."/>
            <person name="Pangilinan J."/>
            <person name="Patwardhan R.P."/>
            <person name="Pitluck S."/>
            <person name="Pritham E.J."/>
            <person name="Rechtsteiner A."/>
            <person name="Rho M."/>
            <person name="Rogozin I.B."/>
            <person name="Sakarya O."/>
            <person name="Salamov A."/>
            <person name="Schaack S."/>
            <person name="Shapiro H."/>
            <person name="Shiga Y."/>
            <person name="Skalitzky C."/>
            <person name="Smith Z."/>
            <person name="Souvorov A."/>
            <person name="Sung W."/>
            <person name="Tang Z."/>
            <person name="Tsuchiya D."/>
            <person name="Tu H."/>
            <person name="Vos H."/>
            <person name="Wang M."/>
            <person name="Wolf Y.I."/>
            <person name="Yamagata H."/>
            <person name="Yamada T."/>
            <person name="Ye Y."/>
            <person name="Shaw J.R."/>
            <person name="Andrews J."/>
            <person name="Crease T.J."/>
            <person name="Tang H."/>
            <person name="Lucas S.M."/>
            <person name="Robertson H.M."/>
            <person name="Bork P."/>
            <person name="Koonin E.V."/>
            <person name="Zdobnov E.M."/>
            <person name="Grigoriev I.V."/>
            <person name="Lynch M."/>
            <person name="Boore J.L."/>
        </authorList>
    </citation>
    <scope>NUCLEOTIDE SEQUENCE [LARGE SCALE GENOMIC DNA]</scope>
</reference>
<evidence type="ECO:0000256" key="1">
    <source>
        <dbReference type="SAM" id="SignalP"/>
    </source>
</evidence>
<dbReference type="KEGG" id="dpx:DAPPUDRAFT_275055"/>
<dbReference type="HOGENOM" id="CLU_1212393_0_0_1"/>
<dbReference type="EMBL" id="GL735365">
    <property type="protein sequence ID" value="EFX60901.1"/>
    <property type="molecule type" value="Genomic_DNA"/>
</dbReference>
<dbReference type="OrthoDB" id="6746664at2759"/>
<evidence type="ECO:0000313" key="2">
    <source>
        <dbReference type="EMBL" id="EFX60901.1"/>
    </source>
</evidence>
<dbReference type="AlphaFoldDB" id="E9I530"/>
<feature type="non-terminal residue" evidence="2">
    <location>
        <position position="229"/>
    </location>
</feature>
<feature type="chain" id="PRO_5003241481" evidence="1">
    <location>
        <begin position="32"/>
        <end position="229"/>
    </location>
</feature>
<dbReference type="Proteomes" id="UP000000305">
    <property type="component" value="Unassembled WGS sequence"/>
</dbReference>
<proteinExistence type="predicted"/>
<dbReference type="InParanoid" id="E9I530"/>